<keyword evidence="3" id="KW-1185">Reference proteome</keyword>
<accession>A0ABP0WPF2</accession>
<reference evidence="2 3" key="1">
    <citation type="submission" date="2024-02" db="EMBL/GenBank/DDBJ databases">
        <authorList>
            <consortium name="ELIXIR-Norway"/>
            <consortium name="Elixir Norway"/>
        </authorList>
    </citation>
    <scope>NUCLEOTIDE SEQUENCE [LARGE SCALE GENOMIC DNA]</scope>
</reference>
<evidence type="ECO:0000313" key="3">
    <source>
        <dbReference type="Proteomes" id="UP001497444"/>
    </source>
</evidence>
<sequence length="109" mass="12120">MTTSSRKQGRRKNPTKARKTTAPNRAVTPRRQSRLTNQPRSRTAQAETTHRAASEPTMGTGSDTARSISFRRNRSPRFPNLPLPKARVAVTVPDSEPRDSPNLRRGAAM</sequence>
<feature type="compositionally biased region" description="Basic residues" evidence="1">
    <location>
        <begin position="7"/>
        <end position="19"/>
    </location>
</feature>
<feature type="compositionally biased region" description="Polar residues" evidence="1">
    <location>
        <begin position="34"/>
        <end position="47"/>
    </location>
</feature>
<protein>
    <submittedName>
        <fullName evidence="2">Uncharacterized protein</fullName>
    </submittedName>
</protein>
<feature type="compositionally biased region" description="Polar residues" evidence="1">
    <location>
        <begin position="57"/>
        <end position="67"/>
    </location>
</feature>
<organism evidence="2 3">
    <name type="scientific">Sphagnum jensenii</name>
    <dbReference type="NCBI Taxonomy" id="128206"/>
    <lineage>
        <taxon>Eukaryota</taxon>
        <taxon>Viridiplantae</taxon>
        <taxon>Streptophyta</taxon>
        <taxon>Embryophyta</taxon>
        <taxon>Bryophyta</taxon>
        <taxon>Sphagnophytina</taxon>
        <taxon>Sphagnopsida</taxon>
        <taxon>Sphagnales</taxon>
        <taxon>Sphagnaceae</taxon>
        <taxon>Sphagnum</taxon>
    </lineage>
</organism>
<gene>
    <name evidence="2" type="ORF">CSSPJE1EN1_LOCUS13164</name>
</gene>
<feature type="region of interest" description="Disordered" evidence="1">
    <location>
        <begin position="1"/>
        <end position="109"/>
    </location>
</feature>
<proteinExistence type="predicted"/>
<name>A0ABP0WPF2_9BRYO</name>
<dbReference type="EMBL" id="OZ020097">
    <property type="protein sequence ID" value="CAK9267686.1"/>
    <property type="molecule type" value="Genomic_DNA"/>
</dbReference>
<evidence type="ECO:0000313" key="2">
    <source>
        <dbReference type="EMBL" id="CAK9267686.1"/>
    </source>
</evidence>
<dbReference type="Proteomes" id="UP001497444">
    <property type="component" value="Chromosome 2"/>
</dbReference>
<evidence type="ECO:0000256" key="1">
    <source>
        <dbReference type="SAM" id="MobiDB-lite"/>
    </source>
</evidence>